<organism evidence="2 3">
    <name type="scientific">Vibrio metschnikovii</name>
    <dbReference type="NCBI Taxonomy" id="28172"/>
    <lineage>
        <taxon>Bacteria</taxon>
        <taxon>Pseudomonadati</taxon>
        <taxon>Pseudomonadota</taxon>
        <taxon>Gammaproteobacteria</taxon>
        <taxon>Vibrionales</taxon>
        <taxon>Vibrionaceae</taxon>
        <taxon>Vibrio</taxon>
    </lineage>
</organism>
<evidence type="ECO:0000313" key="3">
    <source>
        <dbReference type="Proteomes" id="UP000615796"/>
    </source>
</evidence>
<keyword evidence="1" id="KW-0812">Transmembrane</keyword>
<dbReference type="AlphaFoldDB" id="A0A9X0R9P3"/>
<gene>
    <name evidence="2" type="ORF">H8Q88_15100</name>
</gene>
<reference evidence="2" key="1">
    <citation type="submission" date="2020-08" db="EMBL/GenBank/DDBJ databases">
        <title>Genome Sequencing and Pan-Genome Analysis of Migratory bird Vibrio Strains, Inner Mongolia.</title>
        <authorList>
            <person name="Zheng L."/>
        </authorList>
    </citation>
    <scope>NUCLEOTIDE SEQUENCE</scope>
    <source>
        <strain evidence="2">M13F</strain>
    </source>
</reference>
<evidence type="ECO:0000313" key="2">
    <source>
        <dbReference type="EMBL" id="MBC5852234.1"/>
    </source>
</evidence>
<feature type="transmembrane region" description="Helical" evidence="1">
    <location>
        <begin position="21"/>
        <end position="47"/>
    </location>
</feature>
<dbReference type="RefSeq" id="WP_186461036.1">
    <property type="nucleotide sequence ID" value="NZ_JACNMH010000015.1"/>
</dbReference>
<evidence type="ECO:0008006" key="4">
    <source>
        <dbReference type="Google" id="ProtNLM"/>
    </source>
</evidence>
<keyword evidence="1" id="KW-1133">Transmembrane helix</keyword>
<feature type="transmembrane region" description="Helical" evidence="1">
    <location>
        <begin position="163"/>
        <end position="187"/>
    </location>
</feature>
<feature type="transmembrane region" description="Helical" evidence="1">
    <location>
        <begin position="249"/>
        <end position="267"/>
    </location>
</feature>
<feature type="transmembrane region" description="Helical" evidence="1">
    <location>
        <begin position="67"/>
        <end position="87"/>
    </location>
</feature>
<name>A0A9X0R9P3_VIBME</name>
<comment type="caution">
    <text evidence="2">The sequence shown here is derived from an EMBL/GenBank/DDBJ whole genome shotgun (WGS) entry which is preliminary data.</text>
</comment>
<keyword evidence="1" id="KW-0472">Membrane</keyword>
<feature type="transmembrane region" description="Helical" evidence="1">
    <location>
        <begin position="199"/>
        <end position="222"/>
    </location>
</feature>
<feature type="transmembrane region" description="Helical" evidence="1">
    <location>
        <begin position="118"/>
        <end position="143"/>
    </location>
</feature>
<dbReference type="EMBL" id="JACRUP010000011">
    <property type="protein sequence ID" value="MBC5852234.1"/>
    <property type="molecule type" value="Genomic_DNA"/>
</dbReference>
<dbReference type="Proteomes" id="UP000615796">
    <property type="component" value="Unassembled WGS sequence"/>
</dbReference>
<evidence type="ECO:0000256" key="1">
    <source>
        <dbReference type="SAM" id="Phobius"/>
    </source>
</evidence>
<keyword evidence="3" id="KW-1185">Reference proteome</keyword>
<proteinExistence type="predicted"/>
<sequence length="285" mass="32405">MHASLYMIEKELIENKSVTRIPLFLLVCGILLFISLLMNVSLGNNLFFDVEYSDTLAHVDGSAVDSFNQFITMMIGLVSLMLSALYFPKTFRKERKEGSAMFWRSMPVTNTMVHMVKLAFGLLLIPVICSLLVVFADIFLWVLNMATNERFGFLFAQRSLWYALQHGLSYIGLMWLVGLCLIPLACFTLLMSQLFNSPLLVMFIGGFTLKWLSIAMFNSYFISDFFNAIFHFPLKLITASPMSNIVNEVGIGNLIAYLLIGMVSYWASYRLYRTNESSLAALWAK</sequence>
<protein>
    <recommendedName>
        <fullName evidence="4">ABC transporter</fullName>
    </recommendedName>
</protein>
<accession>A0A9X0R9P3</accession>